<reference evidence="2" key="1">
    <citation type="journal article" date="2022" name="bioRxiv">
        <title>Sequencing and chromosome-scale assembly of the giantPleurodeles waltlgenome.</title>
        <authorList>
            <person name="Brown T."/>
            <person name="Elewa A."/>
            <person name="Iarovenko S."/>
            <person name="Subramanian E."/>
            <person name="Araus A.J."/>
            <person name="Petzold A."/>
            <person name="Susuki M."/>
            <person name="Suzuki K.-i.T."/>
            <person name="Hayashi T."/>
            <person name="Toyoda A."/>
            <person name="Oliveira C."/>
            <person name="Osipova E."/>
            <person name="Leigh N.D."/>
            <person name="Simon A."/>
            <person name="Yun M.H."/>
        </authorList>
    </citation>
    <scope>NUCLEOTIDE SEQUENCE</scope>
    <source>
        <strain evidence="2">20211129_DDA</strain>
        <tissue evidence="2">Liver</tissue>
    </source>
</reference>
<dbReference type="Proteomes" id="UP001066276">
    <property type="component" value="Chromosome 12"/>
</dbReference>
<name>A0AAV7L1C8_PLEWA</name>
<accession>A0AAV7L1C8</accession>
<dbReference type="AlphaFoldDB" id="A0AAV7L1C8"/>
<keyword evidence="3" id="KW-1185">Reference proteome</keyword>
<evidence type="ECO:0008006" key="4">
    <source>
        <dbReference type="Google" id="ProtNLM"/>
    </source>
</evidence>
<evidence type="ECO:0000256" key="1">
    <source>
        <dbReference type="SAM" id="MobiDB-lite"/>
    </source>
</evidence>
<dbReference type="EMBL" id="JANPWB010000016">
    <property type="protein sequence ID" value="KAJ1085501.1"/>
    <property type="molecule type" value="Genomic_DNA"/>
</dbReference>
<evidence type="ECO:0000313" key="3">
    <source>
        <dbReference type="Proteomes" id="UP001066276"/>
    </source>
</evidence>
<sequence length="211" mass="22713">MRSSGHRDRQRGAQATGQAARSSGTQTDSEELGAQGQAARSSGHRDRQRGAQGTGTGSEELGAQGQAARSLGHRDRQYEELGAQGQAARSSGHRDKQCEELGAQRQTMVMLALLTDRSCGRYNVALYFVRVDMQWMLMNMIGFRSSMSGQYLGRTDDVSSAHGLLEDPELVRCISCDSLLGSPAGYGGDAKPHLNIVVCRPSERASILALV</sequence>
<comment type="caution">
    <text evidence="2">The sequence shown here is derived from an EMBL/GenBank/DDBJ whole genome shotgun (WGS) entry which is preliminary data.</text>
</comment>
<proteinExistence type="predicted"/>
<feature type="compositionally biased region" description="Low complexity" evidence="1">
    <location>
        <begin position="12"/>
        <end position="24"/>
    </location>
</feature>
<evidence type="ECO:0000313" key="2">
    <source>
        <dbReference type="EMBL" id="KAJ1085501.1"/>
    </source>
</evidence>
<gene>
    <name evidence="2" type="ORF">NDU88_005633</name>
</gene>
<protein>
    <recommendedName>
        <fullName evidence="4">Yippee domain-containing protein</fullName>
    </recommendedName>
</protein>
<feature type="compositionally biased region" description="Basic and acidic residues" evidence="1">
    <location>
        <begin position="1"/>
        <end position="11"/>
    </location>
</feature>
<organism evidence="2 3">
    <name type="scientific">Pleurodeles waltl</name>
    <name type="common">Iberian ribbed newt</name>
    <dbReference type="NCBI Taxonomy" id="8319"/>
    <lineage>
        <taxon>Eukaryota</taxon>
        <taxon>Metazoa</taxon>
        <taxon>Chordata</taxon>
        <taxon>Craniata</taxon>
        <taxon>Vertebrata</taxon>
        <taxon>Euteleostomi</taxon>
        <taxon>Amphibia</taxon>
        <taxon>Batrachia</taxon>
        <taxon>Caudata</taxon>
        <taxon>Salamandroidea</taxon>
        <taxon>Salamandridae</taxon>
        <taxon>Pleurodelinae</taxon>
        <taxon>Pleurodeles</taxon>
    </lineage>
</organism>
<feature type="region of interest" description="Disordered" evidence="1">
    <location>
        <begin position="1"/>
        <end position="97"/>
    </location>
</feature>